<organism evidence="1 2">
    <name type="scientific">Paenibacillus borealis</name>
    <dbReference type="NCBI Taxonomy" id="160799"/>
    <lineage>
        <taxon>Bacteria</taxon>
        <taxon>Bacillati</taxon>
        <taxon>Bacillota</taxon>
        <taxon>Bacilli</taxon>
        <taxon>Bacillales</taxon>
        <taxon>Paenibacillaceae</taxon>
        <taxon>Paenibacillus</taxon>
    </lineage>
</organism>
<evidence type="ECO:0000313" key="2">
    <source>
        <dbReference type="Proteomes" id="UP000187412"/>
    </source>
</evidence>
<dbReference type="EMBL" id="MPTB01000006">
    <property type="protein sequence ID" value="OMD50793.1"/>
    <property type="molecule type" value="Genomic_DNA"/>
</dbReference>
<keyword evidence="2" id="KW-1185">Reference proteome</keyword>
<gene>
    <name evidence="1" type="ORF">BSK56_06420</name>
</gene>
<reference evidence="1 2" key="1">
    <citation type="submission" date="2016-10" db="EMBL/GenBank/DDBJ databases">
        <title>Paenibacillus species isolates.</title>
        <authorList>
            <person name="Beno S.M."/>
        </authorList>
    </citation>
    <scope>NUCLEOTIDE SEQUENCE [LARGE SCALE GENOMIC DNA]</scope>
    <source>
        <strain evidence="1 2">FSL H7-0744</strain>
    </source>
</reference>
<comment type="caution">
    <text evidence="1">The sequence shown here is derived from an EMBL/GenBank/DDBJ whole genome shotgun (WGS) entry which is preliminary data.</text>
</comment>
<name>A0ABX3HLB0_PAEBO</name>
<sequence>MEQTNNTLVLDLWDVHNIRVNVEDNRMSFVEAVETAARTQGVQVLDVKDVVLPVKHLYLKENIVEAINKMKH</sequence>
<dbReference type="Proteomes" id="UP000187412">
    <property type="component" value="Unassembled WGS sequence"/>
</dbReference>
<accession>A0ABX3HLB0</accession>
<proteinExistence type="predicted"/>
<dbReference type="RefSeq" id="WP_076109812.1">
    <property type="nucleotide sequence ID" value="NZ_MPTB01000006.1"/>
</dbReference>
<evidence type="ECO:0000313" key="1">
    <source>
        <dbReference type="EMBL" id="OMD50793.1"/>
    </source>
</evidence>
<protein>
    <submittedName>
        <fullName evidence="1">Uncharacterized protein</fullName>
    </submittedName>
</protein>